<dbReference type="InterPro" id="IPR027267">
    <property type="entry name" value="AH/BAR_dom_sf"/>
</dbReference>
<gene>
    <name evidence="3" type="ORF">Pdw03_7924</name>
</gene>
<feature type="compositionally biased region" description="Polar residues" evidence="1">
    <location>
        <begin position="539"/>
        <end position="558"/>
    </location>
</feature>
<dbReference type="CDD" id="cd07589">
    <property type="entry name" value="BAR_DNMBP"/>
    <property type="match status" value="1"/>
</dbReference>
<dbReference type="GO" id="GO:0032955">
    <property type="term" value="P:regulation of division septum assembly"/>
    <property type="evidence" value="ECO:0007669"/>
    <property type="project" value="TreeGrafter"/>
</dbReference>
<evidence type="ECO:0000313" key="4">
    <source>
        <dbReference type="Proteomes" id="UP000595662"/>
    </source>
</evidence>
<dbReference type="InterPro" id="IPR001331">
    <property type="entry name" value="GDS_CDC24_CS"/>
</dbReference>
<feature type="region of interest" description="Disordered" evidence="1">
    <location>
        <begin position="784"/>
        <end position="840"/>
    </location>
</feature>
<dbReference type="VEuPathDB" id="FungiDB:PDIP_58460"/>
<feature type="domain" description="DH" evidence="2">
    <location>
        <begin position="1273"/>
        <end position="1497"/>
    </location>
</feature>
<dbReference type="SMART" id="SM00325">
    <property type="entry name" value="RhoGEF"/>
    <property type="match status" value="1"/>
</dbReference>
<feature type="compositionally biased region" description="Basic and acidic residues" evidence="1">
    <location>
        <begin position="1061"/>
        <end position="1071"/>
    </location>
</feature>
<feature type="compositionally biased region" description="Low complexity" evidence="1">
    <location>
        <begin position="356"/>
        <end position="372"/>
    </location>
</feature>
<feature type="region of interest" description="Disordered" evidence="1">
    <location>
        <begin position="868"/>
        <end position="887"/>
    </location>
</feature>
<dbReference type="GO" id="GO:0005737">
    <property type="term" value="C:cytoplasm"/>
    <property type="evidence" value="ECO:0007669"/>
    <property type="project" value="TreeGrafter"/>
</dbReference>
<feature type="compositionally biased region" description="Basic and acidic residues" evidence="1">
    <location>
        <begin position="202"/>
        <end position="218"/>
    </location>
</feature>
<dbReference type="CDD" id="cd00160">
    <property type="entry name" value="RhoGEF"/>
    <property type="match status" value="1"/>
</dbReference>
<dbReference type="Pfam" id="PF00621">
    <property type="entry name" value="RhoGEF"/>
    <property type="match status" value="1"/>
</dbReference>
<protein>
    <submittedName>
        <fullName evidence="3">Rho guanyl nucleotide exchange factor, putative</fullName>
    </submittedName>
</protein>
<evidence type="ECO:0000256" key="1">
    <source>
        <dbReference type="SAM" id="MobiDB-lite"/>
    </source>
</evidence>
<dbReference type="KEGG" id="pdp:PDIP_58460"/>
<reference evidence="3 4" key="1">
    <citation type="submission" date="2020-08" db="EMBL/GenBank/DDBJ databases">
        <title>The completed genome sequence of the pathogenic ascomycete fungus Penicillium digitatum.</title>
        <authorList>
            <person name="Wang M."/>
        </authorList>
    </citation>
    <scope>NUCLEOTIDE SEQUENCE [LARGE SCALE GENOMIC DNA]</scope>
    <source>
        <strain evidence="3 4">PdW03</strain>
    </source>
</reference>
<dbReference type="Proteomes" id="UP000595662">
    <property type="component" value="Chromosome 3"/>
</dbReference>
<organism evidence="3 4">
    <name type="scientific">Penicillium digitatum</name>
    <name type="common">Green mold</name>
    <dbReference type="NCBI Taxonomy" id="36651"/>
    <lineage>
        <taxon>Eukaryota</taxon>
        <taxon>Fungi</taxon>
        <taxon>Dikarya</taxon>
        <taxon>Ascomycota</taxon>
        <taxon>Pezizomycotina</taxon>
        <taxon>Eurotiomycetes</taxon>
        <taxon>Eurotiomycetidae</taxon>
        <taxon>Eurotiales</taxon>
        <taxon>Aspergillaceae</taxon>
        <taxon>Penicillium</taxon>
    </lineage>
</organism>
<dbReference type="SUPFAM" id="SSF103657">
    <property type="entry name" value="BAR/IMD domain-like"/>
    <property type="match status" value="1"/>
</dbReference>
<feature type="compositionally biased region" description="Polar residues" evidence="1">
    <location>
        <begin position="1779"/>
        <end position="1801"/>
    </location>
</feature>
<dbReference type="Gene3D" id="1.20.900.10">
    <property type="entry name" value="Dbl homology (DH) domain"/>
    <property type="match status" value="1"/>
</dbReference>
<feature type="compositionally biased region" description="Basic and acidic residues" evidence="1">
    <location>
        <begin position="483"/>
        <end position="493"/>
    </location>
</feature>
<feature type="region of interest" description="Disordered" evidence="1">
    <location>
        <begin position="1779"/>
        <end position="1837"/>
    </location>
</feature>
<proteinExistence type="predicted"/>
<feature type="compositionally biased region" description="Pro residues" evidence="1">
    <location>
        <begin position="570"/>
        <end position="580"/>
    </location>
</feature>
<feature type="compositionally biased region" description="Polar residues" evidence="1">
    <location>
        <begin position="968"/>
        <end position="977"/>
    </location>
</feature>
<dbReference type="InterPro" id="IPR051492">
    <property type="entry name" value="Dynamin-Rho_GEF"/>
</dbReference>
<dbReference type="PROSITE" id="PS50010">
    <property type="entry name" value="DH_2"/>
    <property type="match status" value="1"/>
</dbReference>
<feature type="region of interest" description="Disordered" evidence="1">
    <location>
        <begin position="315"/>
        <end position="388"/>
    </location>
</feature>
<dbReference type="InterPro" id="IPR035899">
    <property type="entry name" value="DBL_dom_sf"/>
</dbReference>
<feature type="compositionally biased region" description="Polar residues" evidence="1">
    <location>
        <begin position="808"/>
        <end position="835"/>
    </location>
</feature>
<feature type="region of interest" description="Disordered" evidence="1">
    <location>
        <begin position="425"/>
        <end position="452"/>
    </location>
</feature>
<dbReference type="GO" id="GO:0005085">
    <property type="term" value="F:guanyl-nucleotide exchange factor activity"/>
    <property type="evidence" value="ECO:0007669"/>
    <property type="project" value="InterPro"/>
</dbReference>
<feature type="compositionally biased region" description="Polar residues" evidence="1">
    <location>
        <begin position="152"/>
        <end position="179"/>
    </location>
</feature>
<feature type="region of interest" description="Disordered" evidence="1">
    <location>
        <begin position="1041"/>
        <end position="1074"/>
    </location>
</feature>
<feature type="compositionally biased region" description="Polar residues" evidence="1">
    <location>
        <begin position="189"/>
        <end position="198"/>
    </location>
</feature>
<accession>A0A7T6XN25</accession>
<dbReference type="PROSITE" id="PS00741">
    <property type="entry name" value="DH_1"/>
    <property type="match status" value="1"/>
</dbReference>
<dbReference type="GO" id="GO:0031991">
    <property type="term" value="P:regulation of actomyosin contractile ring contraction"/>
    <property type="evidence" value="ECO:0007669"/>
    <property type="project" value="TreeGrafter"/>
</dbReference>
<feature type="region of interest" description="Disordered" evidence="1">
    <location>
        <begin position="477"/>
        <end position="678"/>
    </location>
</feature>
<feature type="compositionally biased region" description="Polar residues" evidence="1">
    <location>
        <begin position="70"/>
        <end position="80"/>
    </location>
</feature>
<feature type="compositionally biased region" description="Basic and acidic residues" evidence="1">
    <location>
        <begin position="662"/>
        <end position="678"/>
    </location>
</feature>
<sequence length="2009" mass="221932">MDHQGIDVPEDECNFNSSLVIRFETPQLPGSVTYQRPLLLDKTSVLSSTLLFVLPFATVQFRQLADPRSHNSTLLRSPESTHLRHSRWATIPEQRTSSTRPEPKGRDQSTSTCQPEACKMSGGDEQGFDVRYREPPPFGRQSSAPVFGQSGNGHTTTSLGDSPTVSFSPQAQASTTYSPLPSGFVRPHSLSTSTNHLSGDQLEDRRGRESPDPADYYRQRGSLPGTSSNVREGFGDVRTGMAAADYSSVGDKASPLPTNTLESSRARHQPYCTTSDSPTLGAPSANIPPLHANARARQPSFKDLVNKFNKTSDQVLPLPSVSRSTSRAPSPSGSVDGERNQVLPRTRQHRDSLPESINSNPPASVVSNPSSPETDRFAPPLDTKSAIPPPLFQRITESHPRRQLFGELLPINTQLNNGVISRLQQRRGSDGSIPSPNPTFLEHRDQHPAKTPLTPTSWYLGHTPSLEAVHVGIHNTAKHRRVRSDLEKKREPLAEPWNPKMAVPAPLLRTKPDHGSPPGSPNSKSRIPVSSHRLATASGPESLSPSSNPTFRSRSAAITSPPKGSSRLPIPSPKQSPPRMPADDPASVATTSRGSRDLTIGRTRNQLSESSRRLQAYIAEPPSKKSPPLRSSRPRQPVSHGAAVSPRSKIGDRVLNLQKHVTHSDSRSRSERKLPELGKVDFDARRRHIQQAINRHSVVQENKNDRGPDKLAAAKLRRHAFVLEQKTHRDFKQLMDEPAITPNLPVTNAPSSDEMATMVNESVGSVNYKENRVQAVPRLHLNTTLPASDMAAPHTTMDSPTLGLPQDVKTTASVEGQSANEDATHSGATSDSGGTHVTIFDPEPQSALLQRDPSASHRTILEQIMQIRGSSPSDDSCDEPDCSLSDNDDRESIQIMLGDTAYYNSSSSTNTQEPERTPMHQVQNETHLHNRWSLRSWSSGQNQHSICDEQCDESGDDSLLRDHETEPPTENCSVVSTRPASIADDESPAPIQDHGVMGPNTLQSSEMFRSNAFSTPPSLARLGRWDSKRVTQLYLEELTRGRSHHHGSSIHPSSEPQYHPSETRTDGRPDSLTDDPVVVPRFKDFYASDRLSHTASLVGRDDWEHASPSIMDWMQIAAEDDDLTPNTEIDGVRTAGVLTPRLVLSTFHDADASSTNSGLGVSVDVQAFNEQLQPHVFPSSAFIPPSITHPIGNGPLGGQLWGYGGLCSSKQAAPRAAKHSPGSSQDSSFQNLESIQSTVAADSSATSLVPSTEQTNRVEQKGSPSPEQRRLKKRRHIIKELVDTEHTFGHDMIIIEDIYKRTSLTVLEPDDVKVLFGNSDQVAAFSDKFLYDLKQAAQSIYIIPKALRWTSKRKRNNHATESKTPELDEGTELAAISELEKDGETSVGQVFVNHMTHMEKVYTDYLKNHDAANKRLQVVQRNSKVGFWLSECQKGALDLTTAWDLDSLLVKPVQRILKYPLILRDLLECTPNDHPDRAAIANALEEVTNVSHRINELKKRVDLVGQAVGRKRNQSDVRTGLSKAFGRRTEKFRQQVGLSDLFEDKTYDLLAQKLSDGYFQLQVVMRDAESYSRDVQLYLNQFNEYADSIEDIIGMSPSPYPQLESKWYRFKMTVQDLVSTDLPEHLTVVRKTVIDPMVELLGLYNAPQRVMRKRDKRLPEYARYKAIKDRGDKPDKKTIEQGEQFLALNDTLKDELPKLYALTSKLMAACLKNFIGIQTAWYGVLQKKIGAHVELFPNDLDRLISDFNSDHALMEARMGELSSCNGAMMTHSLNLVSLSPSEQQNPISPRRPSTVNSSNARPGSLSEGSPKVSRDFSVGSHSFQSPQMESHSSRSSCYRADSILSGRMVSETPSQLLQQVTSSPTPARTSDVESFPSLPRLSLDTPFLEDVINSSSHSSSLLAFPTDRYSGFFSSAMPMSDVPSDTVVSGHFERSRPPMGPAALFCAASVCKFDIDTRTEGGYPYLTYASGDIFDIVGEKGELWLARNQDDATRTVGWIWNKHFARLSS</sequence>
<dbReference type="RefSeq" id="XP_014533072.2">
    <property type="nucleotide sequence ID" value="XM_014677586.2"/>
</dbReference>
<dbReference type="GO" id="GO:0035556">
    <property type="term" value="P:intracellular signal transduction"/>
    <property type="evidence" value="ECO:0007669"/>
    <property type="project" value="InterPro"/>
</dbReference>
<dbReference type="Gene3D" id="1.20.1270.60">
    <property type="entry name" value="Arfaptin homology (AH) domain/BAR domain"/>
    <property type="match status" value="1"/>
</dbReference>
<feature type="region of interest" description="Disordered" evidence="1">
    <location>
        <begin position="1854"/>
        <end position="1875"/>
    </location>
</feature>
<name>A0A7T6XN25_PENDI</name>
<dbReference type="FunFam" id="1.20.900.10:FF:000053">
    <property type="entry name" value="Rho guanyl nucleotide exchange factor, putative"/>
    <property type="match status" value="1"/>
</dbReference>
<feature type="region of interest" description="Disordered" evidence="1">
    <location>
        <begin position="246"/>
        <end position="290"/>
    </location>
</feature>
<feature type="compositionally biased region" description="Polar residues" evidence="1">
    <location>
        <begin position="321"/>
        <end position="333"/>
    </location>
</feature>
<evidence type="ECO:0000313" key="3">
    <source>
        <dbReference type="EMBL" id="QQK44023.1"/>
    </source>
</evidence>
<evidence type="ECO:0000259" key="2">
    <source>
        <dbReference type="PROSITE" id="PS50010"/>
    </source>
</evidence>
<feature type="region of interest" description="Disordered" evidence="1">
    <location>
        <begin position="67"/>
        <end position="233"/>
    </location>
</feature>
<feature type="region of interest" description="Disordered" evidence="1">
    <location>
        <begin position="945"/>
        <end position="977"/>
    </location>
</feature>
<feature type="compositionally biased region" description="Polar residues" evidence="1">
    <location>
        <begin position="1854"/>
        <end position="1868"/>
    </location>
</feature>
<dbReference type="GeneID" id="26234162"/>
<feature type="compositionally biased region" description="Polar residues" evidence="1">
    <location>
        <begin position="1819"/>
        <end position="1836"/>
    </location>
</feature>
<dbReference type="InterPro" id="IPR000219">
    <property type="entry name" value="DH_dom"/>
</dbReference>
<dbReference type="SUPFAM" id="SSF48065">
    <property type="entry name" value="DBL homology domain (DH-domain)"/>
    <property type="match status" value="1"/>
</dbReference>
<dbReference type="PANTHER" id="PTHR22834:SF20">
    <property type="entry name" value="SH3 DOMAIN-CONTAINING PROTEIN"/>
    <property type="match status" value="1"/>
</dbReference>
<dbReference type="PANTHER" id="PTHR22834">
    <property type="entry name" value="NUCLEAR FUSION PROTEIN FUS2"/>
    <property type="match status" value="1"/>
</dbReference>
<feature type="compositionally biased region" description="Low complexity" evidence="1">
    <location>
        <begin position="626"/>
        <end position="639"/>
    </location>
</feature>
<feature type="compositionally biased region" description="Polar residues" evidence="1">
    <location>
        <begin position="1240"/>
        <end position="1266"/>
    </location>
</feature>
<feature type="compositionally biased region" description="Acidic residues" evidence="1">
    <location>
        <begin position="875"/>
        <end position="887"/>
    </location>
</feature>
<feature type="region of interest" description="Disordered" evidence="1">
    <location>
        <begin position="1240"/>
        <end position="1272"/>
    </location>
</feature>
<dbReference type="EMBL" id="CP060776">
    <property type="protein sequence ID" value="QQK44023.1"/>
    <property type="molecule type" value="Genomic_DNA"/>
</dbReference>